<proteinExistence type="predicted"/>
<name>A0ACC1QYC4_9HYPO</name>
<accession>A0ACC1QYC4</accession>
<reference evidence="1" key="1">
    <citation type="submission" date="2022-07" db="EMBL/GenBank/DDBJ databases">
        <title>Genome Sequence of Lecanicillium saksenae.</title>
        <authorList>
            <person name="Buettner E."/>
        </authorList>
    </citation>
    <scope>NUCLEOTIDE SEQUENCE</scope>
    <source>
        <strain evidence="1">VT-O1</strain>
    </source>
</reference>
<dbReference type="Proteomes" id="UP001148737">
    <property type="component" value="Unassembled WGS sequence"/>
</dbReference>
<protein>
    <submittedName>
        <fullName evidence="1">Uncharacterized protein</fullName>
    </submittedName>
</protein>
<evidence type="ECO:0000313" key="1">
    <source>
        <dbReference type="EMBL" id="KAJ3495466.1"/>
    </source>
</evidence>
<comment type="caution">
    <text evidence="1">The sequence shown here is derived from an EMBL/GenBank/DDBJ whole genome shotgun (WGS) entry which is preliminary data.</text>
</comment>
<organism evidence="1 2">
    <name type="scientific">Lecanicillium saksenae</name>
    <dbReference type="NCBI Taxonomy" id="468837"/>
    <lineage>
        <taxon>Eukaryota</taxon>
        <taxon>Fungi</taxon>
        <taxon>Dikarya</taxon>
        <taxon>Ascomycota</taxon>
        <taxon>Pezizomycotina</taxon>
        <taxon>Sordariomycetes</taxon>
        <taxon>Hypocreomycetidae</taxon>
        <taxon>Hypocreales</taxon>
        <taxon>Cordycipitaceae</taxon>
        <taxon>Lecanicillium</taxon>
    </lineage>
</organism>
<sequence length="126" mass="13283">MSVQEAASLADLQQIFASNTYVVVDFTAAWCGPCKMIAPEYKKMAAQHGAEGHFAFVKVDVDVAKDVSKAYGVRAMPTFMFFKEGKQVTVHGQLQIQGANLAALKAAADKMGGLAAARKAAAEGTA</sequence>
<gene>
    <name evidence="1" type="ORF">NLG97_g3377</name>
</gene>
<evidence type="ECO:0000313" key="2">
    <source>
        <dbReference type="Proteomes" id="UP001148737"/>
    </source>
</evidence>
<dbReference type="EMBL" id="JANAKD010000278">
    <property type="protein sequence ID" value="KAJ3495466.1"/>
    <property type="molecule type" value="Genomic_DNA"/>
</dbReference>
<keyword evidence="2" id="KW-1185">Reference proteome</keyword>